<evidence type="ECO:0000313" key="3">
    <source>
        <dbReference type="Proteomes" id="UP001328107"/>
    </source>
</evidence>
<accession>A0AAN5CQG3</accession>
<gene>
    <name evidence="2" type="ORF">PMAYCL1PPCAC_18893</name>
</gene>
<dbReference type="GO" id="GO:0010008">
    <property type="term" value="C:endosome membrane"/>
    <property type="evidence" value="ECO:0007669"/>
    <property type="project" value="TreeGrafter"/>
</dbReference>
<dbReference type="GO" id="GO:0005886">
    <property type="term" value="C:plasma membrane"/>
    <property type="evidence" value="ECO:0007669"/>
    <property type="project" value="TreeGrafter"/>
</dbReference>
<dbReference type="AntiFam" id="ANF00011">
    <property type="entry name" value="tRNA translation"/>
</dbReference>
<dbReference type="Proteomes" id="UP001328107">
    <property type="component" value="Unassembled WGS sequence"/>
</dbReference>
<feature type="region of interest" description="Disordered" evidence="1">
    <location>
        <begin position="1"/>
        <end position="72"/>
    </location>
</feature>
<dbReference type="EMBL" id="BTRK01000004">
    <property type="protein sequence ID" value="GMR48698.1"/>
    <property type="molecule type" value="Genomic_DNA"/>
</dbReference>
<dbReference type="SUPFAM" id="SSF53474">
    <property type="entry name" value="alpha/beta-Hydrolases"/>
    <property type="match status" value="1"/>
</dbReference>
<evidence type="ECO:0000256" key="1">
    <source>
        <dbReference type="SAM" id="MobiDB-lite"/>
    </source>
</evidence>
<sequence>MSQRRAKRVSSSVDEHRPPPSSDGSASAKPQKSIKPSGQSSGTNSKRSGSKRKRDKKSSRRKRNNSADRDNRFFTRIEKYKHRKVEMFCGCPQTRCECCERGLRRVGGCLQTTGRACWVVCLPPIPNMILNKAAFWPPSREYYFFQEDEKEGKEGVEEKKGKDGASLNQPWLFGFEHKCYLPLNANRVDCFTIETRKNHYIACVMVRTPTKQPRYTLLYSHPNGSDLSDHMNGVPSVIEIAKFLDCDIVIFDYSGYGISSGQSNEKSLYADIEGVYQVSLQKLLWRHGESNPRPHACEARALPLSYAPTD</sequence>
<reference evidence="3" key="1">
    <citation type="submission" date="2022-10" db="EMBL/GenBank/DDBJ databases">
        <title>Genome assembly of Pristionchus species.</title>
        <authorList>
            <person name="Yoshida K."/>
            <person name="Sommer R.J."/>
        </authorList>
    </citation>
    <scope>NUCLEOTIDE SEQUENCE [LARGE SCALE GENOMIC DNA]</scope>
    <source>
        <strain evidence="3">RS5460</strain>
    </source>
</reference>
<name>A0AAN5CQG3_9BILA</name>
<protein>
    <recommendedName>
        <fullName evidence="4">Hydrolase</fullName>
    </recommendedName>
</protein>
<feature type="compositionally biased region" description="Polar residues" evidence="1">
    <location>
        <begin position="22"/>
        <end position="39"/>
    </location>
</feature>
<keyword evidence="3" id="KW-1185">Reference proteome</keyword>
<dbReference type="GO" id="GO:0008474">
    <property type="term" value="F:palmitoyl-(protein) hydrolase activity"/>
    <property type="evidence" value="ECO:0007669"/>
    <property type="project" value="TreeGrafter"/>
</dbReference>
<evidence type="ECO:0000313" key="2">
    <source>
        <dbReference type="EMBL" id="GMR48698.1"/>
    </source>
</evidence>
<dbReference type="InterPro" id="IPR029058">
    <property type="entry name" value="AB_hydrolase_fold"/>
</dbReference>
<dbReference type="PANTHER" id="PTHR12277">
    <property type="entry name" value="ALPHA/BETA HYDROLASE DOMAIN-CONTAINING PROTEIN"/>
    <property type="match status" value="1"/>
</dbReference>
<comment type="caution">
    <text evidence="2">The sequence shown here is derived from an EMBL/GenBank/DDBJ whole genome shotgun (WGS) entry which is preliminary data.</text>
</comment>
<dbReference type="PANTHER" id="PTHR12277:SF81">
    <property type="entry name" value="PROTEIN ABHD13"/>
    <property type="match status" value="1"/>
</dbReference>
<organism evidence="2 3">
    <name type="scientific">Pristionchus mayeri</name>
    <dbReference type="NCBI Taxonomy" id="1317129"/>
    <lineage>
        <taxon>Eukaryota</taxon>
        <taxon>Metazoa</taxon>
        <taxon>Ecdysozoa</taxon>
        <taxon>Nematoda</taxon>
        <taxon>Chromadorea</taxon>
        <taxon>Rhabditida</taxon>
        <taxon>Rhabditina</taxon>
        <taxon>Diplogasteromorpha</taxon>
        <taxon>Diplogasteroidea</taxon>
        <taxon>Neodiplogasteridae</taxon>
        <taxon>Pristionchus</taxon>
    </lineage>
</organism>
<feature type="non-terminal residue" evidence="2">
    <location>
        <position position="310"/>
    </location>
</feature>
<evidence type="ECO:0008006" key="4">
    <source>
        <dbReference type="Google" id="ProtNLM"/>
    </source>
</evidence>
<dbReference type="AlphaFoldDB" id="A0AAN5CQG3"/>
<proteinExistence type="predicted"/>
<feature type="compositionally biased region" description="Basic residues" evidence="1">
    <location>
        <begin position="48"/>
        <end position="64"/>
    </location>
</feature>